<accession>A0L7Q3</accession>
<protein>
    <submittedName>
        <fullName evidence="2">Uncharacterized protein</fullName>
    </submittedName>
</protein>
<dbReference type="EMBL" id="CP000471">
    <property type="protein sequence ID" value="ABK43996.1"/>
    <property type="molecule type" value="Genomic_DNA"/>
</dbReference>
<dbReference type="OrthoDB" id="7486157at2"/>
<dbReference type="eggNOG" id="COG3322">
    <property type="taxonomic scope" value="Bacteria"/>
</dbReference>
<keyword evidence="3" id="KW-1185">Reference proteome</keyword>
<reference evidence="2 3" key="2">
    <citation type="journal article" date="2012" name="Int. J. Syst. Evol. Microbiol.">
        <title>Magnetococcus marinus gen. nov., sp. nov., a marine, magnetotactic bacterium that represents a novel lineage (Magnetococcaceae fam. nov.; Magnetococcales ord. nov.) at the base of the Alphaproteobacteria.</title>
        <authorList>
            <person name="Bazylinski D.A."/>
            <person name="Williams T.J."/>
            <person name="Lefevre C.T."/>
            <person name="Berg R.J."/>
            <person name="Zhang C.L."/>
            <person name="Bowser S.S."/>
            <person name="Dean A.J."/>
            <person name="Beveridge T.J."/>
        </authorList>
    </citation>
    <scope>NUCLEOTIDE SEQUENCE [LARGE SCALE GENOMIC DNA]</scope>
    <source>
        <strain evidence="3">ATCC BAA-1437 / JCM 17883 / MC-1</strain>
    </source>
</reference>
<feature type="compositionally biased region" description="Polar residues" evidence="1">
    <location>
        <begin position="140"/>
        <end position="153"/>
    </location>
</feature>
<dbReference type="STRING" id="156889.Mmc1_1487"/>
<dbReference type="AlphaFoldDB" id="A0L7Q3"/>
<name>A0L7Q3_MAGMM</name>
<evidence type="ECO:0000313" key="2">
    <source>
        <dbReference type="EMBL" id="ABK43996.1"/>
    </source>
</evidence>
<gene>
    <name evidence="2" type="ordered locus">Mmc1_1487</name>
</gene>
<proteinExistence type="predicted"/>
<dbReference type="Proteomes" id="UP000002586">
    <property type="component" value="Chromosome"/>
</dbReference>
<dbReference type="HOGENOM" id="CLU_383015_0_0_5"/>
<reference evidence="3" key="1">
    <citation type="journal article" date="2009" name="Appl. Environ. Microbiol.">
        <title>Complete genome sequence of the chemolithoautotrophic marine magnetotactic coccus strain MC-1.</title>
        <authorList>
            <person name="Schubbe S."/>
            <person name="Williams T.J."/>
            <person name="Xie G."/>
            <person name="Kiss H.E."/>
            <person name="Brettin T.S."/>
            <person name="Martinez D."/>
            <person name="Ross C.A."/>
            <person name="Schuler D."/>
            <person name="Cox B.L."/>
            <person name="Nealson K.H."/>
            <person name="Bazylinski D.A."/>
        </authorList>
    </citation>
    <scope>NUCLEOTIDE SEQUENCE [LARGE SCALE GENOMIC DNA]</scope>
    <source>
        <strain evidence="3">ATCC BAA-1437 / JCM 17883 / MC-1</strain>
    </source>
</reference>
<organism evidence="2 3">
    <name type="scientific">Magnetococcus marinus (strain ATCC BAA-1437 / JCM 17883 / MC-1)</name>
    <dbReference type="NCBI Taxonomy" id="156889"/>
    <lineage>
        <taxon>Bacteria</taxon>
        <taxon>Pseudomonadati</taxon>
        <taxon>Pseudomonadota</taxon>
        <taxon>Magnetococcia</taxon>
        <taxon>Magnetococcales</taxon>
        <taxon>Magnetococcaceae</taxon>
        <taxon>Magnetococcus</taxon>
    </lineage>
</organism>
<evidence type="ECO:0000256" key="1">
    <source>
        <dbReference type="SAM" id="MobiDB-lite"/>
    </source>
</evidence>
<feature type="region of interest" description="Disordered" evidence="1">
    <location>
        <begin position="139"/>
        <end position="164"/>
    </location>
</feature>
<evidence type="ECO:0000313" key="3">
    <source>
        <dbReference type="Proteomes" id="UP000002586"/>
    </source>
</evidence>
<sequence>MSSYSDEAYDELHATMQGWLRDFNESDAFAALDEAIKPDSSLVISLFVDLMYTYHERLPAKWSAASVEQCCIETIPHKAMAGEGFFLSVNPVLKAFFVFLEEQGAIKNARVLARTMDKLAKKMVAQVENRSHWDIAKQAPASNAEHTVASTASMKPRSSEWVPRVKPEELDEGLSLFEAMDDDSTIPDNDPKVVQYLNRQAKRIAKAVESNKKLPLDDKLIQMLDEHPYLLFDMLDELSEERDDGGSLPPSLAMAYLILVSTQLQQIRAYLEAGYDWAVSVVAEFQEAVIEAVSLELISPSVLESLLHVLEDAGIDPMPELIKVHDQLLAAYVAEMDPSEESVQGLIEELLEHHEGNPFGVCETLIHTTRSMDMESQDMAIGTFINSTLPEVRDAVSLLVLSPNVHTRRSVLLWLHSNAENLTPTALRRLIVVRNWLPKDERKQVDEVTRKARRKGVQCAQWSAGNPVTQRIATTVDGAGAQAFLVITQYEKKWFRAVSLLIKQGKGVADVWHSEPMPQSEVDRLIRENAQVSLVGKVSEAFLNRLVSYAIEVGLQQNTPPPLQLLEVAELLGAQKWVPVPLDLAARMDEILTSAETPSDQLFDEEIDLDLLMNANYFRPVKGVTDSWFVEGQALMDFLNHTRIRKQERLVDRVLKDFVEPQRAWWAEKVGMTALVMAEQGKQAIAYRCALLSKALLEGYPLHKIAFMRYVAERSCDWMSAP</sequence>
<dbReference type="KEGG" id="mgm:Mmc1_1487"/>
<dbReference type="RefSeq" id="WP_011713149.1">
    <property type="nucleotide sequence ID" value="NC_008576.1"/>
</dbReference>